<name>A0A1E3X7M1_9BACT</name>
<reference evidence="1 2" key="1">
    <citation type="submission" date="2016-07" db="EMBL/GenBank/DDBJ databases">
        <title>Draft genome of Scalindua rubra, obtained from a brine-seawater interface in the Red Sea, sheds light on salt adaptation in anammox bacteria.</title>
        <authorList>
            <person name="Speth D.R."/>
            <person name="Lagkouvardos I."/>
            <person name="Wang Y."/>
            <person name="Qian P.-Y."/>
            <person name="Dutilh B.E."/>
            <person name="Jetten M.S."/>
        </authorList>
    </citation>
    <scope>NUCLEOTIDE SEQUENCE [LARGE SCALE GENOMIC DNA]</scope>
    <source>
        <strain evidence="1">BSI-1</strain>
    </source>
</reference>
<dbReference type="EMBL" id="MAYW01000157">
    <property type="protein sequence ID" value="ODS30964.1"/>
    <property type="molecule type" value="Genomic_DNA"/>
</dbReference>
<accession>A0A1E3X7M1</accession>
<dbReference type="AlphaFoldDB" id="A0A1E3X7M1"/>
<gene>
    <name evidence="1" type="ORF">SCARUB_03926</name>
</gene>
<evidence type="ECO:0000313" key="1">
    <source>
        <dbReference type="EMBL" id="ODS30964.1"/>
    </source>
</evidence>
<protein>
    <submittedName>
        <fullName evidence="1">Uncharacterized protein</fullName>
    </submittedName>
</protein>
<organism evidence="1 2">
    <name type="scientific">Candidatus Scalindua rubra</name>
    <dbReference type="NCBI Taxonomy" id="1872076"/>
    <lineage>
        <taxon>Bacteria</taxon>
        <taxon>Pseudomonadati</taxon>
        <taxon>Planctomycetota</taxon>
        <taxon>Candidatus Brocadiia</taxon>
        <taxon>Candidatus Brocadiales</taxon>
        <taxon>Candidatus Scalinduaceae</taxon>
        <taxon>Candidatus Scalindua</taxon>
    </lineage>
</organism>
<sequence length="87" mass="9947">MLRRKIVVIHQRIFTEVQGSRDLGIQELGESINTLFPQFLNFPVIFCGNLLDLLPKFMYPSNTNGATKTFVYKMTILSIALIVKETL</sequence>
<proteinExistence type="predicted"/>
<comment type="caution">
    <text evidence="1">The sequence shown here is derived from an EMBL/GenBank/DDBJ whole genome shotgun (WGS) entry which is preliminary data.</text>
</comment>
<dbReference type="Proteomes" id="UP000094056">
    <property type="component" value="Unassembled WGS sequence"/>
</dbReference>
<evidence type="ECO:0000313" key="2">
    <source>
        <dbReference type="Proteomes" id="UP000094056"/>
    </source>
</evidence>